<dbReference type="Pfam" id="PF10294">
    <property type="entry name" value="Methyltransf_16"/>
    <property type="match status" value="1"/>
</dbReference>
<reference evidence="3" key="1">
    <citation type="journal article" date="2023" name="Commun. Biol.">
        <title>Genome analysis of Parmales, the sister group of diatoms, reveals the evolutionary specialization of diatoms from phago-mixotrophs to photoautotrophs.</title>
        <authorList>
            <person name="Ban H."/>
            <person name="Sato S."/>
            <person name="Yoshikawa S."/>
            <person name="Yamada K."/>
            <person name="Nakamura Y."/>
            <person name="Ichinomiya M."/>
            <person name="Sato N."/>
            <person name="Blanc-Mathieu R."/>
            <person name="Endo H."/>
            <person name="Kuwata A."/>
            <person name="Ogata H."/>
        </authorList>
    </citation>
    <scope>NUCLEOTIDE SEQUENCE [LARGE SCALE GENOMIC DNA]</scope>
    <source>
        <strain evidence="3">NIES 3700</strain>
    </source>
</reference>
<dbReference type="InterPro" id="IPR021148">
    <property type="entry name" value="Polysacc_synth_dom"/>
</dbReference>
<dbReference type="Gene3D" id="1.10.3560.10">
    <property type="entry name" value="yst0336 like domain"/>
    <property type="match status" value="1"/>
</dbReference>
<evidence type="ECO:0000313" key="3">
    <source>
        <dbReference type="Proteomes" id="UP001165122"/>
    </source>
</evidence>
<organism evidence="2 3">
    <name type="scientific">Triparma laevis f. longispina</name>
    <dbReference type="NCBI Taxonomy" id="1714387"/>
    <lineage>
        <taxon>Eukaryota</taxon>
        <taxon>Sar</taxon>
        <taxon>Stramenopiles</taxon>
        <taxon>Ochrophyta</taxon>
        <taxon>Bolidophyceae</taxon>
        <taxon>Parmales</taxon>
        <taxon>Triparmaceae</taxon>
        <taxon>Triparma</taxon>
    </lineage>
</organism>
<name>A0A9W7CAZ3_9STRA</name>
<dbReference type="Gene3D" id="2.60.120.620">
    <property type="entry name" value="q2cbj1_9rhob like domain"/>
    <property type="match status" value="1"/>
</dbReference>
<dbReference type="Gene3D" id="3.40.50.150">
    <property type="entry name" value="Vaccinia Virus protein VP39"/>
    <property type="match status" value="1"/>
</dbReference>
<proteinExistence type="predicted"/>
<dbReference type="PANTHER" id="PTHR37563">
    <property type="entry name" value="PHYTANOYL-COA DIOXYGENASE FAMILY PROTEIN (AFU_ORTHOLOGUE AFUA_2G03330)"/>
    <property type="match status" value="1"/>
</dbReference>
<dbReference type="InterPro" id="IPR019410">
    <property type="entry name" value="Methyltransf_16"/>
</dbReference>
<gene>
    <name evidence="2" type="ORF">TrLO_g3738</name>
</gene>
<dbReference type="AlphaFoldDB" id="A0A9W7CAZ3"/>
<dbReference type="Pfam" id="PF04669">
    <property type="entry name" value="PBDC1"/>
    <property type="match status" value="1"/>
</dbReference>
<dbReference type="InterPro" id="IPR008775">
    <property type="entry name" value="Phytyl_CoA_dOase-like"/>
</dbReference>
<dbReference type="Pfam" id="PF05721">
    <property type="entry name" value="PhyH"/>
    <property type="match status" value="1"/>
</dbReference>
<dbReference type="SUPFAM" id="SSF51197">
    <property type="entry name" value="Clavaminate synthase-like"/>
    <property type="match status" value="1"/>
</dbReference>
<dbReference type="EMBL" id="BRXW01000099">
    <property type="protein sequence ID" value="GMI06410.1"/>
    <property type="molecule type" value="Genomic_DNA"/>
</dbReference>
<dbReference type="OrthoDB" id="204388at2759"/>
<dbReference type="Proteomes" id="UP001165122">
    <property type="component" value="Unassembled WGS sequence"/>
</dbReference>
<dbReference type="PANTHER" id="PTHR37563:SF2">
    <property type="entry name" value="PHYTANOYL-COA DIOXYGENASE FAMILY PROTEIN (AFU_ORTHOLOGUE AFUA_2G03330)"/>
    <property type="match status" value="1"/>
</dbReference>
<evidence type="ECO:0000259" key="1">
    <source>
        <dbReference type="Pfam" id="PF04669"/>
    </source>
</evidence>
<dbReference type="InterPro" id="IPR029063">
    <property type="entry name" value="SAM-dependent_MTases_sf"/>
</dbReference>
<dbReference type="InterPro" id="IPR023139">
    <property type="entry name" value="PBDC1-like_dom_sf"/>
</dbReference>
<feature type="domain" description="Polysaccharide biosynthesis" evidence="1">
    <location>
        <begin position="58"/>
        <end position="117"/>
    </location>
</feature>
<evidence type="ECO:0000313" key="2">
    <source>
        <dbReference type="EMBL" id="GMI06410.1"/>
    </source>
</evidence>
<accession>A0A9W7CAZ3</accession>
<comment type="caution">
    <text evidence="2">The sequence shown here is derived from an EMBL/GenBank/DDBJ whole genome shotgun (WGS) entry which is preliminary data.</text>
</comment>
<dbReference type="InterPro" id="IPR051961">
    <property type="entry name" value="Fungal_Metabolite_Diox"/>
</dbReference>
<protein>
    <recommendedName>
        <fullName evidence="1">Polysaccharide biosynthesis domain-containing protein</fullName>
    </recommendedName>
</protein>
<keyword evidence="3" id="KW-1185">Reference proteome</keyword>
<sequence>MAAITNDPEMERLGANASAHHALQYWSSLSSAARFDSHAFDSLWDDWSTPPPTDSFGQTWRSLLIASEGTIPDFSFMTLIREKSESMFYMDEEECCGGMLIVPRAQFYFIEIARCKEKYYGKTFRRILSIFELISFKNTLLTYLTNPSTPSVTINETISTIDELYPLPHKLSIARSGIGRVLRKLSTINNAAKELLERWRHGVELGNLAANIEVNCKIREAAVYGIKRIMLSLNSSTTTSKFENLVDTLDCTGKSVEEITSTFLKKGVVYHPQPIFTPSEIMELQKMSKSAFNDLISEQLKPRGLSLNAEFDFNEVRHRPGNRLDNRYKIDPTIVLENEEIIKIINSIFGESDAGKVKLLYSGIVHSFPKKEGADNAPQVWHRDGPSLVNGVENRTHCLNLFIPLINVNENNGSTEFVPTTHQDAQFEKLAPEIIKSNELDEFYLHPTAVKPSCEAGGWLAFDIRTMHRGGCNFSDSNRDVMYLTFAWDWFVDVHMFNSSSLIPTSTTITHQCLVGGLINLIGEDVEWSAMEGVGHPHYTLKFEDLLMECLGEEEERGRENVKGCRRFLGLEEREREAFVMGVLRCLKGEEGRRVKIENLRSNRQKREKLQKSSTDSSNFTSITEDYSDIQCLYSTLNTLLSPSLLSFGFTLDPHCSGFLIMLSLMKRVDVKNRDCLEEAFTSWWNGSEDNSRFFFSKKHENKGFENVDTLIVVFSSLGSGLVRPEWGGTLKQLSVFDAESRYKVLHVLDPAYSWFNQDPSCKWKGGEYYENEIKKRIYDTSVERVIFLGDSMGGAGALRFCHLANYTLSFTPQIDLVGYAAVKSPDSDDSDSGYESDDTNIVHKWSPTSDPKTVISYHTSCNARGHGDVVWNSSTDIANLIATDEGRVKLGLGGLGFPVSEAIEFGAGAAIPALVLRHYDLSNNVLVTDQFEESTLKAMMMSAEKFERGIEVKAHFWGDAKSCEEELGLGKFDIGVASDCIYYPDAHGLLLESAEMCVKKGGFLIVGYSLHGNCPEAETLGFFEKARGGGNWKVGVELAIEHEVQKAAEWSSVKGRGNVSIKVLERV</sequence>